<keyword evidence="2" id="KW-0732">Signal</keyword>
<evidence type="ECO:0000313" key="5">
    <source>
        <dbReference type="EMBL" id="GCF95936.1"/>
    </source>
</evidence>
<dbReference type="Pfam" id="PF13529">
    <property type="entry name" value="Peptidase_C39_2"/>
    <property type="match status" value="1"/>
</dbReference>
<keyword evidence="6" id="KW-1185">Reference proteome</keyword>
<evidence type="ECO:0000256" key="2">
    <source>
        <dbReference type="SAM" id="SignalP"/>
    </source>
</evidence>
<dbReference type="SMART" id="SM00728">
    <property type="entry name" value="ChW"/>
    <property type="match status" value="9"/>
</dbReference>
<dbReference type="Proteomes" id="UP000290567">
    <property type="component" value="Unassembled WGS sequence"/>
</dbReference>
<dbReference type="InterPro" id="IPR011889">
    <property type="entry name" value="Liste_lipo_26"/>
</dbReference>
<evidence type="ECO:0000256" key="1">
    <source>
        <dbReference type="ARBA" id="ARBA00022737"/>
    </source>
</evidence>
<dbReference type="RefSeq" id="WP_146624302.1">
    <property type="nucleotide sequence ID" value="NZ_BJCC01000061.1"/>
</dbReference>
<dbReference type="EMBL" id="BJCC01000061">
    <property type="protein sequence ID" value="GCF95936.1"/>
    <property type="molecule type" value="Genomic_DNA"/>
</dbReference>
<dbReference type="Pfam" id="PF06458">
    <property type="entry name" value="MucBP"/>
    <property type="match status" value="1"/>
</dbReference>
<dbReference type="InterPro" id="IPR032675">
    <property type="entry name" value="LRR_dom_sf"/>
</dbReference>
<protein>
    <recommendedName>
        <fullName evidence="7">Peptidase C39-like domain-containing protein</fullName>
    </recommendedName>
</protein>
<reference evidence="6" key="1">
    <citation type="submission" date="2019-02" db="EMBL/GenBank/DDBJ databases">
        <title>Draft genome sequence of Enterococcus sp. Gos25-1.</title>
        <authorList>
            <person name="Tanaka N."/>
            <person name="Shiwa Y."/>
            <person name="Fujita N."/>
        </authorList>
    </citation>
    <scope>NUCLEOTIDE SEQUENCE [LARGE SCALE GENOMIC DNA]</scope>
    <source>
        <strain evidence="6">Gos25-1</strain>
    </source>
</reference>
<feature type="domain" description="Peptidase C39-like" evidence="4">
    <location>
        <begin position="798"/>
        <end position="935"/>
    </location>
</feature>
<comment type="caution">
    <text evidence="5">The sequence shown here is derived from an EMBL/GenBank/DDBJ whole genome shotgun (WGS) entry which is preliminary data.</text>
</comment>
<dbReference type="OrthoDB" id="9763643at2"/>
<sequence>MKKSVRKRATQYLSHLSLILLLVSTFVQGGSAFAAPQNDSQVTTETETSLAKTTLPLNEVSDSSADDTLLAEGDAGTSHWQLSNEQILTITGGKLPTTSGSSPWLDYQEHIRKIILIEPVQLAEESSDLFSGLTNLVEIKGIENLQISSSTKLNRFFRGCSSLETLDLSKWDTRGIVENEDLFSGCTKLNKISFGEHSFFQPLKAGSSETNSNIWRSEDSSDTYTNLDALVNANVNIRNQTYLLATPDKTVGKVILQFLDENDQPVTQNKELSGTVGESFDLMASGILPSISGYELNQDKLPDTTKGQFDKEDQSIAFYYKKVDLQKAAAPVEQPTVSYTTHVQTQGWQNSKKDGEISGTVGQSKRLEAIRIKLENTSVSGSIQYRTHIQGIGWENTFKQNNAVSGTSGQSKRLEGIQIKLTGDIAKDYDVYYRVHAQKFGWLGWAKNGEDAGTEGMSYRLEGIQVQLVKKGETMPGPNGPAYHNKPTLSYRTHVQGIGWQGYKTSGQTSGTSGQSKRLEAIQVQLQKQTIGGSIQYRTHIQSIGWESAYAQNNGVSGTSGQSKRLEAIQIRLTGELANHFDIYYRVHAQNFGWLGWAKNGENAGTEKISYRLEAIQIQLVKKGDAAPGSTNKAYARRPDISYRTHIQGIGWDKYQASGQSSGTVGQSKRLEAIQVQLQNQNISGAIQYRTHIQDIGWENGFVQNNGVSGTSGQSKRLEAIQIQLTGELATHFDVYYRVHAQNFGWLGWAKNGASAGTEGYSYRLESIQIQIVPKSYSAPGSTSNPFIKKRTEIVLENVPYVSQYTPVFSPWGCAGAAMTMLLRSRNISVDLRYVQDNLPMYPKHPGGQKGDVYTGFGFGWVIKPQTLTEYMQRWYPKVRNISGSSTESIINEVLSGKPVLYYGFSSYQVPGDYVRNHCKVIAGYSNGHFLVYDPLYKSPDNPAGSGGKNMNYDLGARHWLPISKFNAEYNKQAIVIDF</sequence>
<dbReference type="InterPro" id="IPR006637">
    <property type="entry name" value="ChW"/>
</dbReference>
<feature type="signal peptide" evidence="2">
    <location>
        <begin position="1"/>
        <end position="34"/>
    </location>
</feature>
<accession>A0A4P5PDD3</accession>
<proteinExistence type="predicted"/>
<dbReference type="InterPro" id="IPR009459">
    <property type="entry name" value="MucBP_dom"/>
</dbReference>
<dbReference type="Pfam" id="PF07538">
    <property type="entry name" value="ChW"/>
    <property type="match status" value="9"/>
</dbReference>
<keyword evidence="1" id="KW-0677">Repeat</keyword>
<evidence type="ECO:0000313" key="6">
    <source>
        <dbReference type="Proteomes" id="UP000290567"/>
    </source>
</evidence>
<evidence type="ECO:0000259" key="4">
    <source>
        <dbReference type="Pfam" id="PF13529"/>
    </source>
</evidence>
<feature type="chain" id="PRO_5020788871" description="Peptidase C39-like domain-containing protein" evidence="2">
    <location>
        <begin position="35"/>
        <end position="979"/>
    </location>
</feature>
<dbReference type="InterPro" id="IPR039564">
    <property type="entry name" value="Peptidase_C39-like"/>
</dbReference>
<dbReference type="InterPro" id="IPR005046">
    <property type="entry name" value="DUF285"/>
</dbReference>
<feature type="domain" description="MucBP" evidence="3">
    <location>
        <begin position="253"/>
        <end position="321"/>
    </location>
</feature>
<dbReference type="Gene3D" id="3.10.20.320">
    <property type="entry name" value="Putative peptidoglycan bound protein (lpxtg motif)"/>
    <property type="match status" value="1"/>
</dbReference>
<organism evidence="5 6">
    <name type="scientific">Enterococcus florum</name>
    <dbReference type="NCBI Taxonomy" id="2480627"/>
    <lineage>
        <taxon>Bacteria</taxon>
        <taxon>Bacillati</taxon>
        <taxon>Bacillota</taxon>
        <taxon>Bacilli</taxon>
        <taxon>Lactobacillales</taxon>
        <taxon>Enterococcaceae</taxon>
        <taxon>Enterococcus</taxon>
    </lineage>
</organism>
<evidence type="ECO:0008006" key="7">
    <source>
        <dbReference type="Google" id="ProtNLM"/>
    </source>
</evidence>
<dbReference type="Gene3D" id="3.80.10.10">
    <property type="entry name" value="Ribonuclease Inhibitor"/>
    <property type="match status" value="1"/>
</dbReference>
<gene>
    <name evidence="5" type="ORF">NRIC_38270</name>
</gene>
<dbReference type="AlphaFoldDB" id="A0A4P5PDD3"/>
<evidence type="ECO:0000259" key="3">
    <source>
        <dbReference type="Pfam" id="PF06458"/>
    </source>
</evidence>
<dbReference type="SUPFAM" id="SSF52058">
    <property type="entry name" value="L domain-like"/>
    <property type="match status" value="1"/>
</dbReference>
<dbReference type="Gene3D" id="3.90.70.10">
    <property type="entry name" value="Cysteine proteinases"/>
    <property type="match status" value="1"/>
</dbReference>
<dbReference type="Pfam" id="PF03382">
    <property type="entry name" value="DUF285"/>
    <property type="match status" value="1"/>
</dbReference>
<name>A0A4P5PDD3_9ENTE</name>
<dbReference type="NCBIfam" id="TIGR02167">
    <property type="entry name" value="Liste_lipo_26"/>
    <property type="match status" value="1"/>
</dbReference>